<keyword evidence="1" id="KW-0732">Signal</keyword>
<name>A0AA85IY45_TRIRE</name>
<proteinExistence type="predicted"/>
<reference evidence="2" key="1">
    <citation type="submission" date="2022-06" db="EMBL/GenBank/DDBJ databases">
        <authorList>
            <person name="Berger JAMES D."/>
            <person name="Berger JAMES D."/>
        </authorList>
    </citation>
    <scope>NUCLEOTIDE SEQUENCE [LARGE SCALE GENOMIC DNA]</scope>
</reference>
<evidence type="ECO:0000256" key="1">
    <source>
        <dbReference type="SAM" id="SignalP"/>
    </source>
</evidence>
<dbReference type="Proteomes" id="UP000050795">
    <property type="component" value="Unassembled WGS sequence"/>
</dbReference>
<protein>
    <submittedName>
        <fullName evidence="3">Uncharacterized protein</fullName>
    </submittedName>
</protein>
<feature type="signal peptide" evidence="1">
    <location>
        <begin position="1"/>
        <end position="24"/>
    </location>
</feature>
<feature type="chain" id="PRO_5041717700" evidence="1">
    <location>
        <begin position="25"/>
        <end position="63"/>
    </location>
</feature>
<evidence type="ECO:0000313" key="2">
    <source>
        <dbReference type="Proteomes" id="UP000050795"/>
    </source>
</evidence>
<evidence type="ECO:0000313" key="3">
    <source>
        <dbReference type="WBParaSite" id="TREG1_130570.2"/>
    </source>
</evidence>
<accession>A0AA85IY45</accession>
<keyword evidence="2" id="KW-1185">Reference proteome</keyword>
<organism evidence="2 3">
    <name type="scientific">Trichobilharzia regenti</name>
    <name type="common">Nasal bird schistosome</name>
    <dbReference type="NCBI Taxonomy" id="157069"/>
    <lineage>
        <taxon>Eukaryota</taxon>
        <taxon>Metazoa</taxon>
        <taxon>Spiralia</taxon>
        <taxon>Lophotrochozoa</taxon>
        <taxon>Platyhelminthes</taxon>
        <taxon>Trematoda</taxon>
        <taxon>Digenea</taxon>
        <taxon>Strigeidida</taxon>
        <taxon>Schistosomatoidea</taxon>
        <taxon>Schistosomatidae</taxon>
        <taxon>Trichobilharzia</taxon>
    </lineage>
</organism>
<dbReference type="WBParaSite" id="TREG1_130570.2">
    <property type="protein sequence ID" value="TREG1_130570.2"/>
    <property type="gene ID" value="TREG1_130570"/>
</dbReference>
<reference evidence="3" key="2">
    <citation type="submission" date="2023-11" db="UniProtKB">
        <authorList>
            <consortium name="WormBaseParasite"/>
        </authorList>
    </citation>
    <scope>IDENTIFICATION</scope>
</reference>
<dbReference type="AlphaFoldDB" id="A0AA85IY45"/>
<sequence length="63" mass="6813">MEFSISLLGFIIIFLTILLNEVNGQAVVFNLKKALCTRLGETWGCLLDALPKTLGGNDSPCIS</sequence>